<protein>
    <submittedName>
        <fullName evidence="1">Uncharacterized protein</fullName>
    </submittedName>
</protein>
<accession>A0A239F7H8</accession>
<dbReference type="OrthoDB" id="8781065at2"/>
<reference evidence="1 2" key="1">
    <citation type="submission" date="2017-06" db="EMBL/GenBank/DDBJ databases">
        <authorList>
            <person name="Kim H.J."/>
            <person name="Triplett B.A."/>
        </authorList>
    </citation>
    <scope>NUCLEOTIDE SEQUENCE [LARGE SCALE GENOMIC DNA]</scope>
    <source>
        <strain evidence="1 2">U15</strain>
    </source>
</reference>
<sequence>MHFTRCGNSDCHRPFQVNSFVVGPDMAGRTGRICCPHCGFAMAADHGVMFLSHPLSAEEEADFERAHPADASLHPSLAYPPSMREFRVAGVR</sequence>
<proteinExistence type="predicted"/>
<dbReference type="Proteomes" id="UP000198284">
    <property type="component" value="Unassembled WGS sequence"/>
</dbReference>
<gene>
    <name evidence="1" type="ORF">SAMN06265795_103217</name>
</gene>
<evidence type="ECO:0000313" key="2">
    <source>
        <dbReference type="Proteomes" id="UP000198284"/>
    </source>
</evidence>
<dbReference type="AlphaFoldDB" id="A0A239F7H8"/>
<evidence type="ECO:0000313" key="1">
    <source>
        <dbReference type="EMBL" id="SNS52711.1"/>
    </source>
</evidence>
<organism evidence="1 2">
    <name type="scientific">Noviherbaspirillum humi</name>
    <dbReference type="NCBI Taxonomy" id="1688639"/>
    <lineage>
        <taxon>Bacteria</taxon>
        <taxon>Pseudomonadati</taxon>
        <taxon>Pseudomonadota</taxon>
        <taxon>Betaproteobacteria</taxon>
        <taxon>Burkholderiales</taxon>
        <taxon>Oxalobacteraceae</taxon>
        <taxon>Noviherbaspirillum</taxon>
    </lineage>
</organism>
<name>A0A239F7H8_9BURK</name>
<keyword evidence="2" id="KW-1185">Reference proteome</keyword>
<dbReference type="EMBL" id="FZOT01000003">
    <property type="protein sequence ID" value="SNS52711.1"/>
    <property type="molecule type" value="Genomic_DNA"/>
</dbReference>
<dbReference type="RefSeq" id="WP_089398709.1">
    <property type="nucleotide sequence ID" value="NZ_FZOT01000003.1"/>
</dbReference>